<evidence type="ECO:0000313" key="4">
    <source>
        <dbReference type="Proteomes" id="UP000299102"/>
    </source>
</evidence>
<evidence type="ECO:0000313" key="3">
    <source>
        <dbReference type="EMBL" id="GBP35817.1"/>
    </source>
</evidence>
<comment type="caution">
    <text evidence="3">The sequence shown here is derived from an EMBL/GenBank/DDBJ whole genome shotgun (WGS) entry which is preliminary data.</text>
</comment>
<dbReference type="OrthoDB" id="10639162at2759"/>
<feature type="compositionally biased region" description="Polar residues" evidence="1">
    <location>
        <begin position="235"/>
        <end position="248"/>
    </location>
</feature>
<feature type="region of interest" description="Disordered" evidence="1">
    <location>
        <begin position="175"/>
        <end position="417"/>
    </location>
</feature>
<dbReference type="Proteomes" id="UP000299102">
    <property type="component" value="Unassembled WGS sequence"/>
</dbReference>
<gene>
    <name evidence="3" type="ORF">EVAR_27737_1</name>
</gene>
<evidence type="ECO:0000256" key="1">
    <source>
        <dbReference type="SAM" id="MobiDB-lite"/>
    </source>
</evidence>
<accession>A0A4C1VC20</accession>
<feature type="transmembrane region" description="Helical" evidence="2">
    <location>
        <begin position="78"/>
        <end position="98"/>
    </location>
</feature>
<organism evidence="3 4">
    <name type="scientific">Eumeta variegata</name>
    <name type="common">Bagworm moth</name>
    <name type="synonym">Eumeta japonica</name>
    <dbReference type="NCBI Taxonomy" id="151549"/>
    <lineage>
        <taxon>Eukaryota</taxon>
        <taxon>Metazoa</taxon>
        <taxon>Ecdysozoa</taxon>
        <taxon>Arthropoda</taxon>
        <taxon>Hexapoda</taxon>
        <taxon>Insecta</taxon>
        <taxon>Pterygota</taxon>
        <taxon>Neoptera</taxon>
        <taxon>Endopterygota</taxon>
        <taxon>Lepidoptera</taxon>
        <taxon>Glossata</taxon>
        <taxon>Ditrysia</taxon>
        <taxon>Tineoidea</taxon>
        <taxon>Psychidae</taxon>
        <taxon>Oiketicinae</taxon>
        <taxon>Eumeta</taxon>
    </lineage>
</organism>
<feature type="compositionally biased region" description="Basic and acidic residues" evidence="1">
    <location>
        <begin position="294"/>
        <end position="307"/>
    </location>
</feature>
<evidence type="ECO:0000256" key="2">
    <source>
        <dbReference type="SAM" id="Phobius"/>
    </source>
</evidence>
<protein>
    <submittedName>
        <fullName evidence="3">Uncharacterized protein</fullName>
    </submittedName>
</protein>
<feature type="compositionally biased region" description="Basic and acidic residues" evidence="1">
    <location>
        <begin position="265"/>
        <end position="275"/>
    </location>
</feature>
<dbReference type="EMBL" id="BGZK01000310">
    <property type="protein sequence ID" value="GBP35817.1"/>
    <property type="molecule type" value="Genomic_DNA"/>
</dbReference>
<keyword evidence="2" id="KW-0472">Membrane</keyword>
<feature type="compositionally biased region" description="Low complexity" evidence="1">
    <location>
        <begin position="351"/>
        <end position="378"/>
    </location>
</feature>
<feature type="compositionally biased region" description="Polar residues" evidence="1">
    <location>
        <begin position="321"/>
        <end position="334"/>
    </location>
</feature>
<feature type="region of interest" description="Disordered" evidence="1">
    <location>
        <begin position="430"/>
        <end position="453"/>
    </location>
</feature>
<name>A0A4C1VC20_EUMVA</name>
<proteinExistence type="predicted"/>
<keyword evidence="2" id="KW-1133">Transmembrane helix</keyword>
<dbReference type="AlphaFoldDB" id="A0A4C1VC20"/>
<keyword evidence="2" id="KW-0812">Transmembrane</keyword>
<keyword evidence="4" id="KW-1185">Reference proteome</keyword>
<reference evidence="3 4" key="1">
    <citation type="journal article" date="2019" name="Commun. Biol.">
        <title>The bagworm genome reveals a unique fibroin gene that provides high tensile strength.</title>
        <authorList>
            <person name="Kono N."/>
            <person name="Nakamura H."/>
            <person name="Ohtoshi R."/>
            <person name="Tomita M."/>
            <person name="Numata K."/>
            <person name="Arakawa K."/>
        </authorList>
    </citation>
    <scope>NUCLEOTIDE SEQUENCE [LARGE SCALE GENOMIC DNA]</scope>
</reference>
<feature type="compositionally biased region" description="Low complexity" evidence="1">
    <location>
        <begin position="432"/>
        <end position="444"/>
    </location>
</feature>
<feature type="compositionally biased region" description="Polar residues" evidence="1">
    <location>
        <begin position="213"/>
        <end position="225"/>
    </location>
</feature>
<sequence>MKSIAAGRPCRTDGECHTGHYCASSVCLRCYNCTQYYMRATDDCSRSITECGECLPGYILAQNKLEGCTSPKNSTLPYWPALLAAAVAVILFLIGFLARHILARKKTTDTVRASNSEFSFVSLIVKVQRVRIEFCMDAIGILAVAERKKRGIERKCGTGEFWCLAEEYTRLNPTHLESRSNGYQPAANAHTRENQDDTPLLVTTGASPPPYSTVLNEIRASSQPASAGAADRPPQNGSNPAQDNSQGLSIRYDDTNNVPELSSDDASRLETENGHPRRNHLWASNHPRIHKGHPKDTRISRENDIRQRARKYNNPIYDNNEMFTDNATAPTGQNEIPDWLQDEDTMESGWSPHASGTAAATPSATASADTTAPSSNASQVNGSETAGEPVACVRVTTRARTDDDGPPRTRRRLASDNNRVAEVGERTLVIRSPAGAASSPPASGDDLTPEDGARRPLYSYSVINIQPELSIIAKIK</sequence>